<evidence type="ECO:0000256" key="2">
    <source>
        <dbReference type="ARBA" id="ARBA00023125"/>
    </source>
</evidence>
<keyword evidence="2" id="KW-0238">DNA-binding</keyword>
<dbReference type="Pfam" id="PF12833">
    <property type="entry name" value="HTH_18"/>
    <property type="match status" value="1"/>
</dbReference>
<gene>
    <name evidence="5" type="ORF">GFB49_04855</name>
</gene>
<sequence length="347" mass="38188">MIKRLCETSKRRPAQPCDPVFFIMDTDMPRPLVANRRNSPPLSAYEHKLNCSNTLAHLKAGVFSGQVTDLQLQPGLGLHTLNATAQQSFVVDSHRQPGAVLHCFLEGETDARLDNLPMNLGRRPGTPVKLVLTSTDTPLEFLRRSAPNEYVRKVSIQMSPEWLDTNGLRLPRSSHTAGGVIRLERLANAIEIQNLEGLAATDNFAAPVQRLHAQATTLALVAGFFDDLPDQPVHIPQSKRTKSQLQRIEDLASQPGPMPTLSGLAAEAGLSQSGLRRLIQSVYGCAPLAHIRNIRLDMARRALERDHISVEAAATLAGYASPANFATAFRRAYGQTPSQFNRKQRIF</sequence>
<dbReference type="InterPro" id="IPR053142">
    <property type="entry name" value="PchR_regulatory_protein"/>
</dbReference>
<dbReference type="PANTHER" id="PTHR47893">
    <property type="entry name" value="REGULATORY PROTEIN PCHR"/>
    <property type="match status" value="1"/>
</dbReference>
<evidence type="ECO:0000313" key="6">
    <source>
        <dbReference type="Proteomes" id="UP000444174"/>
    </source>
</evidence>
<dbReference type="Proteomes" id="UP000444174">
    <property type="component" value="Unassembled WGS sequence"/>
</dbReference>
<dbReference type="InterPro" id="IPR009057">
    <property type="entry name" value="Homeodomain-like_sf"/>
</dbReference>
<dbReference type="PANTHER" id="PTHR47893:SF1">
    <property type="entry name" value="REGULATORY PROTEIN PCHR"/>
    <property type="match status" value="1"/>
</dbReference>
<dbReference type="EMBL" id="WIBF01000002">
    <property type="protein sequence ID" value="MQQ07772.1"/>
    <property type="molecule type" value="Genomic_DNA"/>
</dbReference>
<dbReference type="InterPro" id="IPR018062">
    <property type="entry name" value="HTH_AraC-typ_CS"/>
</dbReference>
<dbReference type="InterPro" id="IPR018060">
    <property type="entry name" value="HTH_AraC"/>
</dbReference>
<dbReference type="PROSITE" id="PS00041">
    <property type="entry name" value="HTH_ARAC_FAMILY_1"/>
    <property type="match status" value="2"/>
</dbReference>
<comment type="caution">
    <text evidence="5">The sequence shown here is derived from an EMBL/GenBank/DDBJ whole genome shotgun (WGS) entry which is preliminary data.</text>
</comment>
<keyword evidence="1" id="KW-0805">Transcription regulation</keyword>
<dbReference type="AlphaFoldDB" id="A0A843YEP6"/>
<accession>A0A843YEP6</accession>
<proteinExistence type="predicted"/>
<reference evidence="5 6" key="1">
    <citation type="submission" date="2019-10" db="EMBL/GenBank/DDBJ databases">
        <title>Epibacterium sp. nov., isolated from seawater.</title>
        <authorList>
            <person name="Zhang X."/>
            <person name="Li N."/>
        </authorList>
    </citation>
    <scope>NUCLEOTIDE SEQUENCE [LARGE SCALE GENOMIC DNA]</scope>
    <source>
        <strain evidence="5 6">SM1979</strain>
    </source>
</reference>
<dbReference type="GO" id="GO:0003700">
    <property type="term" value="F:DNA-binding transcription factor activity"/>
    <property type="evidence" value="ECO:0007669"/>
    <property type="project" value="InterPro"/>
</dbReference>
<feature type="domain" description="HTH araC/xylS-type" evidence="4">
    <location>
        <begin position="242"/>
        <end position="343"/>
    </location>
</feature>
<dbReference type="PROSITE" id="PS01124">
    <property type="entry name" value="HTH_ARAC_FAMILY_2"/>
    <property type="match status" value="1"/>
</dbReference>
<evidence type="ECO:0000256" key="1">
    <source>
        <dbReference type="ARBA" id="ARBA00023015"/>
    </source>
</evidence>
<organism evidence="5 6">
    <name type="scientific">Tritonibacter litoralis</name>
    <dbReference type="NCBI Taxonomy" id="2662264"/>
    <lineage>
        <taxon>Bacteria</taxon>
        <taxon>Pseudomonadati</taxon>
        <taxon>Pseudomonadota</taxon>
        <taxon>Alphaproteobacteria</taxon>
        <taxon>Rhodobacterales</taxon>
        <taxon>Paracoccaceae</taxon>
        <taxon>Tritonibacter</taxon>
    </lineage>
</organism>
<keyword evidence="6" id="KW-1185">Reference proteome</keyword>
<keyword evidence="3" id="KW-0804">Transcription</keyword>
<dbReference type="Gene3D" id="1.10.10.60">
    <property type="entry name" value="Homeodomain-like"/>
    <property type="match status" value="1"/>
</dbReference>
<protein>
    <submittedName>
        <fullName evidence="5">Helix-turn-helix domain-containing protein</fullName>
    </submittedName>
</protein>
<name>A0A843YEP6_9RHOB</name>
<evidence type="ECO:0000256" key="3">
    <source>
        <dbReference type="ARBA" id="ARBA00023163"/>
    </source>
</evidence>
<dbReference type="SUPFAM" id="SSF46689">
    <property type="entry name" value="Homeodomain-like"/>
    <property type="match status" value="1"/>
</dbReference>
<dbReference type="GO" id="GO:0043565">
    <property type="term" value="F:sequence-specific DNA binding"/>
    <property type="evidence" value="ECO:0007669"/>
    <property type="project" value="InterPro"/>
</dbReference>
<dbReference type="SMART" id="SM00342">
    <property type="entry name" value="HTH_ARAC"/>
    <property type="match status" value="1"/>
</dbReference>
<evidence type="ECO:0000313" key="5">
    <source>
        <dbReference type="EMBL" id="MQQ07772.1"/>
    </source>
</evidence>
<evidence type="ECO:0000259" key="4">
    <source>
        <dbReference type="PROSITE" id="PS01124"/>
    </source>
</evidence>